<dbReference type="PROSITE" id="PS51625">
    <property type="entry name" value="SAM_MT_TRMB"/>
    <property type="match status" value="1"/>
</dbReference>
<evidence type="ECO:0000313" key="8">
    <source>
        <dbReference type="EMBL" id="PNW83973.1"/>
    </source>
</evidence>
<dbReference type="EC" id="2.1.1.33" evidence="2"/>
<feature type="compositionally biased region" description="Low complexity" evidence="7">
    <location>
        <begin position="317"/>
        <end position="341"/>
    </location>
</feature>
<feature type="compositionally biased region" description="Low complexity" evidence="7">
    <location>
        <begin position="15"/>
        <end position="27"/>
    </location>
</feature>
<feature type="region of interest" description="Disordered" evidence="7">
    <location>
        <begin position="288"/>
        <end position="467"/>
    </location>
</feature>
<accession>A0A2K3DTW5</accession>
<dbReference type="KEGG" id="cre:CHLRE_04g213500v5"/>
<dbReference type="Pfam" id="PF02390">
    <property type="entry name" value="Methyltransf_4"/>
    <property type="match status" value="1"/>
</dbReference>
<comment type="catalytic activity">
    <reaction evidence="1">
        <text>guanosine(46) in tRNA + S-adenosyl-L-methionine = N(7)-methylguanosine(46) in tRNA + S-adenosyl-L-homocysteine</text>
        <dbReference type="Rhea" id="RHEA:42708"/>
        <dbReference type="Rhea" id="RHEA-COMP:10188"/>
        <dbReference type="Rhea" id="RHEA-COMP:10189"/>
        <dbReference type="ChEBI" id="CHEBI:57856"/>
        <dbReference type="ChEBI" id="CHEBI:59789"/>
        <dbReference type="ChEBI" id="CHEBI:74269"/>
        <dbReference type="ChEBI" id="CHEBI:74480"/>
        <dbReference type="EC" id="2.1.1.33"/>
    </reaction>
</comment>
<evidence type="ECO:0000256" key="3">
    <source>
        <dbReference type="ARBA" id="ARBA00022603"/>
    </source>
</evidence>
<dbReference type="PANTHER" id="PTHR23417">
    <property type="entry name" value="3-DEOXY-D-MANNO-OCTULOSONIC-ACID TRANSFERASE/TRNA GUANINE-N 7 - -METHYLTRANSFERASE"/>
    <property type="match status" value="1"/>
</dbReference>
<evidence type="ECO:0000256" key="2">
    <source>
        <dbReference type="ARBA" id="ARBA00011977"/>
    </source>
</evidence>
<dbReference type="GeneID" id="5724230"/>
<keyword evidence="9" id="KW-1185">Reference proteome</keyword>
<feature type="compositionally biased region" description="Low complexity" evidence="7">
    <location>
        <begin position="353"/>
        <end position="414"/>
    </location>
</feature>
<dbReference type="PaxDb" id="3055-EDO99394"/>
<evidence type="ECO:0000256" key="4">
    <source>
        <dbReference type="ARBA" id="ARBA00022679"/>
    </source>
</evidence>
<dbReference type="PANTHER" id="PTHR23417:SF21">
    <property type="entry name" value="TRNA (GUANINE-N(7)-)-METHYLTRANSFERASE"/>
    <property type="match status" value="1"/>
</dbReference>
<keyword evidence="4" id="KW-0808">Transferase</keyword>
<dbReference type="GO" id="GO:0008176">
    <property type="term" value="F:tRNA (guanine(46)-N7)-methyltransferase activity"/>
    <property type="evidence" value="ECO:0000318"/>
    <property type="project" value="GO_Central"/>
</dbReference>
<organism evidence="8 9">
    <name type="scientific">Chlamydomonas reinhardtii</name>
    <name type="common">Chlamydomonas smithii</name>
    <dbReference type="NCBI Taxonomy" id="3055"/>
    <lineage>
        <taxon>Eukaryota</taxon>
        <taxon>Viridiplantae</taxon>
        <taxon>Chlorophyta</taxon>
        <taxon>core chlorophytes</taxon>
        <taxon>Chlorophyceae</taxon>
        <taxon>CS clade</taxon>
        <taxon>Chlamydomonadales</taxon>
        <taxon>Chlamydomonadaceae</taxon>
        <taxon>Chlamydomonas</taxon>
    </lineage>
</organism>
<dbReference type="Gene3D" id="3.40.50.150">
    <property type="entry name" value="Vaccinia Virus protein VP39"/>
    <property type="match status" value="1"/>
</dbReference>
<dbReference type="FunCoup" id="A0A2K3DTW5">
    <property type="interactions" value="223"/>
</dbReference>
<dbReference type="InterPro" id="IPR029063">
    <property type="entry name" value="SAM-dependent_MTases_sf"/>
</dbReference>
<evidence type="ECO:0000256" key="7">
    <source>
        <dbReference type="SAM" id="MobiDB-lite"/>
    </source>
</evidence>
<feature type="compositionally biased region" description="Gly residues" evidence="7">
    <location>
        <begin position="304"/>
        <end position="313"/>
    </location>
</feature>
<dbReference type="OrthoDB" id="47276at2759"/>
<dbReference type="GO" id="GO:0030488">
    <property type="term" value="P:tRNA methylation"/>
    <property type="evidence" value="ECO:0000318"/>
    <property type="project" value="GO_Central"/>
</dbReference>
<protein>
    <recommendedName>
        <fullName evidence="2">tRNA (guanine(46)-N(7))-methyltransferase</fullName>
        <ecNumber evidence="2">2.1.1.33</ecNumber>
    </recommendedName>
</protein>
<dbReference type="GO" id="GO:0043527">
    <property type="term" value="C:tRNA methyltransferase complex"/>
    <property type="evidence" value="ECO:0000318"/>
    <property type="project" value="GO_Central"/>
</dbReference>
<dbReference type="Gramene" id="PNW83973">
    <property type="protein sequence ID" value="PNW83973"/>
    <property type="gene ID" value="CHLRE_04g213500v5"/>
</dbReference>
<dbReference type="ExpressionAtlas" id="A0A2K3DTW5">
    <property type="expression patterns" value="baseline and differential"/>
</dbReference>
<gene>
    <name evidence="8" type="ORF">CHLRE_04g213500v5</name>
</gene>
<dbReference type="SUPFAM" id="SSF53335">
    <property type="entry name" value="S-adenosyl-L-methionine-dependent methyltransferases"/>
    <property type="match status" value="1"/>
</dbReference>
<dbReference type="InterPro" id="IPR003358">
    <property type="entry name" value="tRNA_(Gua-N-7)_MeTrfase_Trmb"/>
</dbReference>
<dbReference type="AlphaFoldDB" id="A0A2K3DTW5"/>
<feature type="compositionally biased region" description="Low complexity" evidence="7">
    <location>
        <begin position="39"/>
        <end position="64"/>
    </location>
</feature>
<dbReference type="EMBL" id="CM008965">
    <property type="protein sequence ID" value="PNW83973.1"/>
    <property type="molecule type" value="Genomic_DNA"/>
</dbReference>
<dbReference type="RefSeq" id="XP_042925142.1">
    <property type="nucleotide sequence ID" value="XM_043061633.1"/>
</dbReference>
<keyword evidence="5" id="KW-0949">S-adenosyl-L-methionine</keyword>
<keyword evidence="6" id="KW-0819">tRNA processing</keyword>
<keyword evidence="3" id="KW-0489">Methyltransferase</keyword>
<feature type="region of interest" description="Disordered" evidence="7">
    <location>
        <begin position="1"/>
        <end position="75"/>
    </location>
</feature>
<feature type="compositionally biased region" description="Acidic residues" evidence="7">
    <location>
        <begin position="439"/>
        <end position="467"/>
    </location>
</feature>
<dbReference type="GO" id="GO:0036265">
    <property type="term" value="P:RNA (guanine-N7)-methylation"/>
    <property type="evidence" value="ECO:0000318"/>
    <property type="project" value="GO_Central"/>
</dbReference>
<evidence type="ECO:0000256" key="5">
    <source>
        <dbReference type="ARBA" id="ARBA00022691"/>
    </source>
</evidence>
<proteinExistence type="predicted"/>
<dbReference type="STRING" id="3055.A0A2K3DTW5"/>
<sequence>MLSASNRPSPHVQFGGARSEAAASGRRVQVASAAVDNASGPSSSGQGLSTSSSTSSTSSGPGASKRAPAPALPRWAQVKPADSLESPFRDLELMELWEGTGRTRVRQHVNPLRREFQVPATAPDWSAVFADPTLPLAVDIGSGYGRFLLLLQRNNPNRQINYLGIEIRRTLVDRSNEWVARLGLTGRVHYVFANATVSLEALLAGYPGPVTDAFVQFPDPHFKRRHRKRRVVQRRLVDALAAAMPPGGRVLLQSDVEGAAVAMRNAFEAWGPEAFALAPEHGAPGAVFFSSSSRGSSGTSGSSGSSGSGGGGAADTAEAASPRQQPSQPAAAQPAAAAAEPPHAPSAPPPSPTSTSTSASTSTPASTSAPQTPNYAAAAAAAARHAMASAVAASAAVRQAEQQASSTAGSSASESESEEGDSHSRGAAAVGQGGRAEKEPEEPEAQEQEQEQGGEEEEEGPDAVDIDALESVWAAGGWLAENPVGTPTEREHYVQQQGLPVYRVLLVRR</sequence>
<evidence type="ECO:0000256" key="6">
    <source>
        <dbReference type="ARBA" id="ARBA00022694"/>
    </source>
</evidence>
<dbReference type="InParanoid" id="A0A2K3DTW5"/>
<name>A0A2K3DTW5_CHLRE</name>
<feature type="compositionally biased region" description="Low complexity" evidence="7">
    <location>
        <begin position="290"/>
        <end position="303"/>
    </location>
</feature>
<dbReference type="Proteomes" id="UP000006906">
    <property type="component" value="Chromosome 4"/>
</dbReference>
<evidence type="ECO:0000313" key="9">
    <source>
        <dbReference type="Proteomes" id="UP000006906"/>
    </source>
</evidence>
<evidence type="ECO:0000256" key="1">
    <source>
        <dbReference type="ARBA" id="ARBA00000142"/>
    </source>
</evidence>
<feature type="compositionally biased region" description="Pro residues" evidence="7">
    <location>
        <begin position="342"/>
        <end position="352"/>
    </location>
</feature>
<reference evidence="8 9" key="1">
    <citation type="journal article" date="2007" name="Science">
        <title>The Chlamydomonas genome reveals the evolution of key animal and plant functions.</title>
        <authorList>
            <person name="Merchant S.S."/>
            <person name="Prochnik S.E."/>
            <person name="Vallon O."/>
            <person name="Harris E.H."/>
            <person name="Karpowicz S.J."/>
            <person name="Witman G.B."/>
            <person name="Terry A."/>
            <person name="Salamov A."/>
            <person name="Fritz-Laylin L.K."/>
            <person name="Marechal-Drouard L."/>
            <person name="Marshall W.F."/>
            <person name="Qu L.H."/>
            <person name="Nelson D.R."/>
            <person name="Sanderfoot A.A."/>
            <person name="Spalding M.H."/>
            <person name="Kapitonov V.V."/>
            <person name="Ren Q."/>
            <person name="Ferris P."/>
            <person name="Lindquist E."/>
            <person name="Shapiro H."/>
            <person name="Lucas S.M."/>
            <person name="Grimwood J."/>
            <person name="Schmutz J."/>
            <person name="Cardol P."/>
            <person name="Cerutti H."/>
            <person name="Chanfreau G."/>
            <person name="Chen C.L."/>
            <person name="Cognat V."/>
            <person name="Croft M.T."/>
            <person name="Dent R."/>
            <person name="Dutcher S."/>
            <person name="Fernandez E."/>
            <person name="Fukuzawa H."/>
            <person name="Gonzalez-Ballester D."/>
            <person name="Gonzalez-Halphen D."/>
            <person name="Hallmann A."/>
            <person name="Hanikenne M."/>
            <person name="Hippler M."/>
            <person name="Inwood W."/>
            <person name="Jabbari K."/>
            <person name="Kalanon M."/>
            <person name="Kuras R."/>
            <person name="Lefebvre P.A."/>
            <person name="Lemaire S.D."/>
            <person name="Lobanov A.V."/>
            <person name="Lohr M."/>
            <person name="Manuell A."/>
            <person name="Meier I."/>
            <person name="Mets L."/>
            <person name="Mittag M."/>
            <person name="Mittelmeier T."/>
            <person name="Moroney J.V."/>
            <person name="Moseley J."/>
            <person name="Napoli C."/>
            <person name="Nedelcu A.M."/>
            <person name="Niyogi K."/>
            <person name="Novoselov S.V."/>
            <person name="Paulsen I.T."/>
            <person name="Pazour G."/>
            <person name="Purton S."/>
            <person name="Ral J.P."/>
            <person name="Riano-Pachon D.M."/>
            <person name="Riekhof W."/>
            <person name="Rymarquis L."/>
            <person name="Schroda M."/>
            <person name="Stern D."/>
            <person name="Umen J."/>
            <person name="Willows R."/>
            <person name="Wilson N."/>
            <person name="Zimmer S.L."/>
            <person name="Allmer J."/>
            <person name="Balk J."/>
            <person name="Bisova K."/>
            <person name="Chen C.J."/>
            <person name="Elias M."/>
            <person name="Gendler K."/>
            <person name="Hauser C."/>
            <person name="Lamb M.R."/>
            <person name="Ledford H."/>
            <person name="Long J.C."/>
            <person name="Minagawa J."/>
            <person name="Page M.D."/>
            <person name="Pan J."/>
            <person name="Pootakham W."/>
            <person name="Roje S."/>
            <person name="Rose A."/>
            <person name="Stahlberg E."/>
            <person name="Terauchi A.M."/>
            <person name="Yang P."/>
            <person name="Ball S."/>
            <person name="Bowler C."/>
            <person name="Dieckmann C.L."/>
            <person name="Gladyshev V.N."/>
            <person name="Green P."/>
            <person name="Jorgensen R."/>
            <person name="Mayfield S."/>
            <person name="Mueller-Roeber B."/>
            <person name="Rajamani S."/>
            <person name="Sayre R.T."/>
            <person name="Brokstein P."/>
            <person name="Dubchak I."/>
            <person name="Goodstein D."/>
            <person name="Hornick L."/>
            <person name="Huang Y.W."/>
            <person name="Jhaveri J."/>
            <person name="Luo Y."/>
            <person name="Martinez D."/>
            <person name="Ngau W.C."/>
            <person name="Otillar B."/>
            <person name="Poliakov A."/>
            <person name="Porter A."/>
            <person name="Szajkowski L."/>
            <person name="Werner G."/>
            <person name="Zhou K."/>
            <person name="Grigoriev I.V."/>
            <person name="Rokhsar D.S."/>
            <person name="Grossman A.R."/>
        </authorList>
    </citation>
    <scope>NUCLEOTIDE SEQUENCE [LARGE SCALE GENOMIC DNA]</scope>
    <source>
        <strain evidence="9">CC-503</strain>
    </source>
</reference>